<dbReference type="Gene3D" id="3.90.25.10">
    <property type="entry name" value="UDP-galactose 4-epimerase, domain 1"/>
    <property type="match status" value="1"/>
</dbReference>
<dbReference type="SUPFAM" id="SSF51735">
    <property type="entry name" value="NAD(P)-binding Rossmann-fold domains"/>
    <property type="match status" value="1"/>
</dbReference>
<dbReference type="InterPro" id="IPR036291">
    <property type="entry name" value="NAD(P)-bd_dom_sf"/>
</dbReference>
<dbReference type="Pfam" id="PF01370">
    <property type="entry name" value="Epimerase"/>
    <property type="match status" value="1"/>
</dbReference>
<dbReference type="RefSeq" id="WP_114829451.1">
    <property type="nucleotide sequence ID" value="NZ_QQTO01000021.1"/>
</dbReference>
<dbReference type="PRINTS" id="PR01713">
    <property type="entry name" value="NUCEPIMERASE"/>
</dbReference>
<proteinExistence type="predicted"/>
<evidence type="ECO:0000313" key="2">
    <source>
        <dbReference type="EMBL" id="RDJ25405.1"/>
    </source>
</evidence>
<dbReference type="OrthoDB" id="9811425at2"/>
<dbReference type="Gene3D" id="3.40.50.720">
    <property type="entry name" value="NAD(P)-binding Rossmann-like Domain"/>
    <property type="match status" value="1"/>
</dbReference>
<reference evidence="3" key="1">
    <citation type="submission" date="2018-07" db="EMBL/GenBank/DDBJ databases">
        <authorList>
            <person name="Safronova V.I."/>
            <person name="Chirak E.R."/>
            <person name="Sazanova A.L."/>
        </authorList>
    </citation>
    <scope>NUCLEOTIDE SEQUENCE [LARGE SCALE GENOMIC DNA]</scope>
    <source>
        <strain evidence="3">RCAM04685</strain>
    </source>
</reference>
<gene>
    <name evidence="2" type="ORF">DWE98_11800</name>
</gene>
<dbReference type="InterPro" id="IPR050177">
    <property type="entry name" value="Lipid_A_modif_metabolic_enz"/>
</dbReference>
<dbReference type="AlphaFoldDB" id="A0A370L6M5"/>
<dbReference type="PANTHER" id="PTHR43245:SF13">
    <property type="entry name" value="UDP-D-APIOSE_UDP-D-XYLOSE SYNTHASE 2"/>
    <property type="match status" value="1"/>
</dbReference>
<dbReference type="InterPro" id="IPR001509">
    <property type="entry name" value="Epimerase_deHydtase"/>
</dbReference>
<evidence type="ECO:0000259" key="1">
    <source>
        <dbReference type="Pfam" id="PF01370"/>
    </source>
</evidence>
<dbReference type="Proteomes" id="UP000255207">
    <property type="component" value="Unassembled WGS sequence"/>
</dbReference>
<dbReference type="PANTHER" id="PTHR43245">
    <property type="entry name" value="BIFUNCTIONAL POLYMYXIN RESISTANCE PROTEIN ARNA"/>
    <property type="match status" value="1"/>
</dbReference>
<accession>A0A370L6M5</accession>
<evidence type="ECO:0000313" key="3">
    <source>
        <dbReference type="Proteomes" id="UP000255207"/>
    </source>
</evidence>
<comment type="caution">
    <text evidence="2">The sequence shown here is derived from an EMBL/GenBank/DDBJ whole genome shotgun (WGS) entry which is preliminary data.</text>
</comment>
<keyword evidence="3" id="KW-1185">Reference proteome</keyword>
<organism evidence="2 3">
    <name type="scientific">Bosea caraganae</name>
    <dbReference type="NCBI Taxonomy" id="2763117"/>
    <lineage>
        <taxon>Bacteria</taxon>
        <taxon>Pseudomonadati</taxon>
        <taxon>Pseudomonadota</taxon>
        <taxon>Alphaproteobacteria</taxon>
        <taxon>Hyphomicrobiales</taxon>
        <taxon>Boseaceae</taxon>
        <taxon>Bosea</taxon>
    </lineage>
</organism>
<feature type="domain" description="NAD-dependent epimerase/dehydratase" evidence="1">
    <location>
        <begin position="4"/>
        <end position="237"/>
    </location>
</feature>
<protein>
    <submittedName>
        <fullName evidence="2">NAD-dependent epimerase/dehydratase family protein</fullName>
    </submittedName>
</protein>
<dbReference type="EMBL" id="QQTP01000005">
    <property type="protein sequence ID" value="RDJ25405.1"/>
    <property type="molecule type" value="Genomic_DNA"/>
</dbReference>
<sequence>MKTLVIGGAGFIGLNLSEALLAAGHCVRILERAGVQPPEFLRNNPRLEWVNGDFAVDSDIERALEGQEYVFHLASSTLPKTSNDNPRHDVISNVVATLGVLQKSKEAGVRRIVFVSSGGTVYGQPQSIPITETHPNHPLSSYGICKLTIEKYLELFWHLHQLPYLVYRLSNPYGRFQRPSSAQGAVTVFLARALRGETIEIWGDGSVIRDYIYISDAVSGLMTSLAYSGRERIFNLGSGIGTSLNELLAIVSTIVGTPPNVIYKPSRSFDVERNILDINKLSRETGWAPKVNLYDGLKLTKDFLTKGDGI</sequence>
<name>A0A370L6M5_9HYPH</name>